<dbReference type="SMART" id="SM00220">
    <property type="entry name" value="S_TKc"/>
    <property type="match status" value="1"/>
</dbReference>
<evidence type="ECO:0000256" key="12">
    <source>
        <dbReference type="PROSITE-ProRule" id="PRU10141"/>
    </source>
</evidence>
<accession>G3B0B0</accession>
<dbReference type="GeneID" id="18248716"/>
<dbReference type="Proteomes" id="UP000000707">
    <property type="component" value="Unassembled WGS sequence"/>
</dbReference>
<evidence type="ECO:0000256" key="3">
    <source>
        <dbReference type="ARBA" id="ARBA00012409"/>
    </source>
</evidence>
<dbReference type="PROSITE" id="PS50011">
    <property type="entry name" value="PROTEIN_KINASE_DOM"/>
    <property type="match status" value="1"/>
</dbReference>
<evidence type="ECO:0000256" key="9">
    <source>
        <dbReference type="ARBA" id="ARBA00022840"/>
    </source>
</evidence>
<evidence type="ECO:0000313" key="16">
    <source>
        <dbReference type="Proteomes" id="UP000000707"/>
    </source>
</evidence>
<dbReference type="HOGENOM" id="CLU_000288_181_1_1"/>
<dbReference type="GO" id="GO:0030447">
    <property type="term" value="P:filamentous growth"/>
    <property type="evidence" value="ECO:0007669"/>
    <property type="project" value="UniProtKB-ARBA"/>
</dbReference>
<dbReference type="PANTHER" id="PTHR24056:SF233">
    <property type="entry name" value="CYCLIN-DEPENDENT KINASE 9"/>
    <property type="match status" value="1"/>
</dbReference>
<dbReference type="GO" id="GO:0005634">
    <property type="term" value="C:nucleus"/>
    <property type="evidence" value="ECO:0007669"/>
    <property type="project" value="UniProtKB-SubCell"/>
</dbReference>
<evidence type="ECO:0000256" key="13">
    <source>
        <dbReference type="RuleBase" id="RU000304"/>
    </source>
</evidence>
<dbReference type="EC" id="2.7.11.23" evidence="3"/>
<dbReference type="EC" id="2.7.11.22" evidence="4"/>
<dbReference type="FunFam" id="1.10.510.10:FF:000624">
    <property type="entry name" value="Mitogen-activated protein kinase"/>
    <property type="match status" value="1"/>
</dbReference>
<evidence type="ECO:0000256" key="1">
    <source>
        <dbReference type="ARBA" id="ARBA00004123"/>
    </source>
</evidence>
<protein>
    <recommendedName>
        <fullName evidence="11">Serine/threonine-protein kinase BUR1</fullName>
        <ecNumber evidence="4">2.7.11.22</ecNumber>
        <ecNumber evidence="3">2.7.11.23</ecNumber>
    </recommendedName>
</protein>
<comment type="subcellular location">
    <subcellularLocation>
        <location evidence="1">Nucleus</location>
    </subcellularLocation>
</comment>
<dbReference type="PANTHER" id="PTHR24056">
    <property type="entry name" value="CELL DIVISION PROTEIN KINASE"/>
    <property type="match status" value="1"/>
</dbReference>
<dbReference type="InterPro" id="IPR017441">
    <property type="entry name" value="Protein_kinase_ATP_BS"/>
</dbReference>
<gene>
    <name evidence="15" type="ORF">CANTEDRAFT_119648</name>
</gene>
<dbReference type="STRING" id="590646.G3B0B0"/>
<dbReference type="Gene3D" id="1.10.510.10">
    <property type="entry name" value="Transferase(Phosphotransferase) domain 1"/>
    <property type="match status" value="1"/>
</dbReference>
<evidence type="ECO:0000313" key="15">
    <source>
        <dbReference type="EMBL" id="EGV65356.1"/>
    </source>
</evidence>
<proteinExistence type="inferred from homology"/>
<keyword evidence="5 13" id="KW-0723">Serine/threonine-protein kinase</keyword>
<keyword evidence="6" id="KW-0808">Transferase</keyword>
<dbReference type="AlphaFoldDB" id="G3B0B0"/>
<dbReference type="InterPro" id="IPR000719">
    <property type="entry name" value="Prot_kinase_dom"/>
</dbReference>
<feature type="non-terminal residue" evidence="15">
    <location>
        <position position="314"/>
    </location>
</feature>
<dbReference type="InterPro" id="IPR050108">
    <property type="entry name" value="CDK"/>
</dbReference>
<dbReference type="PROSITE" id="PS00107">
    <property type="entry name" value="PROTEIN_KINASE_ATP"/>
    <property type="match status" value="1"/>
</dbReference>
<dbReference type="GO" id="GO:0004693">
    <property type="term" value="F:cyclin-dependent protein serine/threonine kinase activity"/>
    <property type="evidence" value="ECO:0007669"/>
    <property type="project" value="UniProtKB-EC"/>
</dbReference>
<reference evidence="15 16" key="1">
    <citation type="journal article" date="2011" name="Proc. Natl. Acad. Sci. U.S.A.">
        <title>Comparative genomics of xylose-fermenting fungi for enhanced biofuel production.</title>
        <authorList>
            <person name="Wohlbach D.J."/>
            <person name="Kuo A."/>
            <person name="Sato T.K."/>
            <person name="Potts K.M."/>
            <person name="Salamov A.A."/>
            <person name="LaButti K.M."/>
            <person name="Sun H."/>
            <person name="Clum A."/>
            <person name="Pangilinan J.L."/>
            <person name="Lindquist E.A."/>
            <person name="Lucas S."/>
            <person name="Lapidus A."/>
            <person name="Jin M."/>
            <person name="Gunawan C."/>
            <person name="Balan V."/>
            <person name="Dale B.E."/>
            <person name="Jeffries T.W."/>
            <person name="Zinkel R."/>
            <person name="Barry K.W."/>
            <person name="Grigoriev I.V."/>
            <person name="Gasch A.P."/>
        </authorList>
    </citation>
    <scope>NUCLEOTIDE SEQUENCE [LARGE SCALE GENOMIC DNA]</scope>
    <source>
        <strain evidence="16">ATCC 10573 / BCRC 21748 / CBS 615 / JCM 9827 / NBRC 10315 / NRRL Y-1498 / VKM Y-70</strain>
    </source>
</reference>
<feature type="domain" description="Protein kinase" evidence="14">
    <location>
        <begin position="7"/>
        <end position="314"/>
    </location>
</feature>
<keyword evidence="7 12" id="KW-0547">Nucleotide-binding</keyword>
<dbReference type="GO" id="GO:0005524">
    <property type="term" value="F:ATP binding"/>
    <property type="evidence" value="ECO:0007669"/>
    <property type="project" value="UniProtKB-UniRule"/>
</dbReference>
<feature type="binding site" evidence="12">
    <location>
        <position position="36"/>
    </location>
    <ligand>
        <name>ATP</name>
        <dbReference type="ChEBI" id="CHEBI:30616"/>
    </ligand>
</feature>
<evidence type="ECO:0000256" key="8">
    <source>
        <dbReference type="ARBA" id="ARBA00022777"/>
    </source>
</evidence>
<sequence length="314" mass="35407">MNRLKNFEILKKLGKGTFGVVQKAKYIKTGEIVALKQLLNHSAKEGFPITAMREITIMKKLNHTNVLKIQDMIYEEPKTSTSQDVVRERGCFYTVCGYMSSDLVGILSNPHITLKMSEIKCLMIQLLKGIQYIHEQNFLHRDVKTANILIDEHGTLKIADFGLARVYHGTPPTLGQGPGGGERNYTSLVVTRWYRPPEILLGDRKYTTAVDMWGVGCVFGELFTRKPILSGKTDSHQCQIIFQLLGSPTTDWSGSLDLPNKTDLNIGLTCKRVFEDEYGPIINDAQGLDLMSHLLTLNPYKRFNALDALDHPFF</sequence>
<keyword evidence="8 15" id="KW-0418">Kinase</keyword>
<dbReference type="InterPro" id="IPR011009">
    <property type="entry name" value="Kinase-like_dom_sf"/>
</dbReference>
<evidence type="ECO:0000256" key="7">
    <source>
        <dbReference type="ARBA" id="ARBA00022741"/>
    </source>
</evidence>
<dbReference type="PROSITE" id="PS00108">
    <property type="entry name" value="PROTEIN_KINASE_ST"/>
    <property type="match status" value="1"/>
</dbReference>
<evidence type="ECO:0000259" key="14">
    <source>
        <dbReference type="PROSITE" id="PS50011"/>
    </source>
</evidence>
<dbReference type="OrthoDB" id="28397at2759"/>
<dbReference type="EMBL" id="GL996514">
    <property type="protein sequence ID" value="EGV65356.1"/>
    <property type="molecule type" value="Genomic_DNA"/>
</dbReference>
<evidence type="ECO:0000256" key="5">
    <source>
        <dbReference type="ARBA" id="ARBA00022527"/>
    </source>
</evidence>
<dbReference type="GO" id="GO:0008353">
    <property type="term" value="F:RNA polymerase II CTD heptapeptide repeat kinase activity"/>
    <property type="evidence" value="ECO:0007669"/>
    <property type="project" value="UniProtKB-EC"/>
</dbReference>
<evidence type="ECO:0000256" key="6">
    <source>
        <dbReference type="ARBA" id="ARBA00022679"/>
    </source>
</evidence>
<dbReference type="eggNOG" id="KOG0600">
    <property type="taxonomic scope" value="Eukaryota"/>
</dbReference>
<dbReference type="Gene3D" id="3.30.200.20">
    <property type="entry name" value="Phosphorylase Kinase, domain 1"/>
    <property type="match status" value="1"/>
</dbReference>
<dbReference type="KEGG" id="cten:18248716"/>
<evidence type="ECO:0000256" key="11">
    <source>
        <dbReference type="ARBA" id="ARBA00041018"/>
    </source>
</evidence>
<evidence type="ECO:0000256" key="10">
    <source>
        <dbReference type="ARBA" id="ARBA00023242"/>
    </source>
</evidence>
<dbReference type="SUPFAM" id="SSF56112">
    <property type="entry name" value="Protein kinase-like (PK-like)"/>
    <property type="match status" value="1"/>
</dbReference>
<dbReference type="Pfam" id="PF00069">
    <property type="entry name" value="Pkinase"/>
    <property type="match status" value="1"/>
</dbReference>
<organism evidence="16">
    <name type="scientific">Candida tenuis (strain ATCC 10573 / BCRC 21748 / CBS 615 / JCM 9827 / NBRC 10315 / NRRL Y-1498 / VKM Y-70)</name>
    <name type="common">Yeast</name>
    <name type="synonym">Yamadazyma tenuis</name>
    <dbReference type="NCBI Taxonomy" id="590646"/>
    <lineage>
        <taxon>Eukaryota</taxon>
        <taxon>Fungi</taxon>
        <taxon>Dikarya</taxon>
        <taxon>Ascomycota</taxon>
        <taxon>Saccharomycotina</taxon>
        <taxon>Pichiomycetes</taxon>
        <taxon>Debaryomycetaceae</taxon>
        <taxon>Yamadazyma</taxon>
    </lineage>
</organism>
<evidence type="ECO:0000256" key="2">
    <source>
        <dbReference type="ARBA" id="ARBA00006485"/>
    </source>
</evidence>
<keyword evidence="10" id="KW-0539">Nucleus</keyword>
<evidence type="ECO:0000256" key="4">
    <source>
        <dbReference type="ARBA" id="ARBA00012425"/>
    </source>
</evidence>
<name>G3B0B0_CANTC</name>
<keyword evidence="9 12" id="KW-0067">ATP-binding</keyword>
<keyword evidence="16" id="KW-1185">Reference proteome</keyword>
<dbReference type="InterPro" id="IPR008271">
    <property type="entry name" value="Ser/Thr_kinase_AS"/>
</dbReference>
<comment type="similarity">
    <text evidence="2">Belongs to the protein kinase superfamily. CMGC Ser/Thr protein kinase family. CDC2/CDKX subfamily.</text>
</comment>